<dbReference type="Pfam" id="PF12796">
    <property type="entry name" value="Ank_2"/>
    <property type="match status" value="1"/>
</dbReference>
<feature type="repeat" description="ANK" evidence="3">
    <location>
        <begin position="232"/>
        <end position="259"/>
    </location>
</feature>
<dbReference type="AlphaFoldDB" id="A0A2S7YIQ2"/>
<feature type="repeat" description="ANK" evidence="3">
    <location>
        <begin position="166"/>
        <end position="198"/>
    </location>
</feature>
<dbReference type="SUPFAM" id="SSF48403">
    <property type="entry name" value="Ankyrin repeat"/>
    <property type="match status" value="1"/>
</dbReference>
<feature type="compositionally biased region" description="Basic and acidic residues" evidence="4">
    <location>
        <begin position="1"/>
        <end position="22"/>
    </location>
</feature>
<evidence type="ECO:0000256" key="4">
    <source>
        <dbReference type="SAM" id="MobiDB-lite"/>
    </source>
</evidence>
<name>A0A2S7YIQ2_BEABA</name>
<keyword evidence="2 3" id="KW-0040">ANK repeat</keyword>
<keyword evidence="1" id="KW-0677">Repeat</keyword>
<dbReference type="InterPro" id="IPR050889">
    <property type="entry name" value="Dendritic_Spine_Reg/Scaffold"/>
</dbReference>
<dbReference type="PROSITE" id="PS50297">
    <property type="entry name" value="ANK_REP_REGION"/>
    <property type="match status" value="3"/>
</dbReference>
<dbReference type="InterPro" id="IPR002110">
    <property type="entry name" value="Ankyrin_rpt"/>
</dbReference>
<protein>
    <submittedName>
        <fullName evidence="5">Uncharacterized protein</fullName>
    </submittedName>
</protein>
<evidence type="ECO:0000313" key="5">
    <source>
        <dbReference type="EMBL" id="PQK15839.1"/>
    </source>
</evidence>
<dbReference type="Proteomes" id="UP000237441">
    <property type="component" value="Unassembled WGS sequence"/>
</dbReference>
<comment type="caution">
    <text evidence="5">The sequence shown here is derived from an EMBL/GenBank/DDBJ whole genome shotgun (WGS) entry which is preliminary data.</text>
</comment>
<dbReference type="PANTHER" id="PTHR24166">
    <property type="entry name" value="ROLLING PEBBLES, ISOFORM B"/>
    <property type="match status" value="1"/>
</dbReference>
<evidence type="ECO:0000256" key="2">
    <source>
        <dbReference type="ARBA" id="ARBA00023043"/>
    </source>
</evidence>
<dbReference type="PANTHER" id="PTHR24166:SF48">
    <property type="entry name" value="PROTEIN VAPYRIN"/>
    <property type="match status" value="1"/>
</dbReference>
<gene>
    <name evidence="5" type="ORF">BB8028_0006g01610</name>
</gene>
<evidence type="ECO:0000256" key="1">
    <source>
        <dbReference type="ARBA" id="ARBA00022737"/>
    </source>
</evidence>
<dbReference type="InterPro" id="IPR036770">
    <property type="entry name" value="Ankyrin_rpt-contain_sf"/>
</dbReference>
<evidence type="ECO:0000313" key="6">
    <source>
        <dbReference type="Proteomes" id="UP000237441"/>
    </source>
</evidence>
<sequence>MLSCQSKEKRSKDRISKRFSRERQRKQRERNQVIQDLLGAFEPQLVSDSGWGGLQLGYSPTYHDSAPPPSERDDGIVSFYHDDPFTRLALTQVVSNSFDAVRGGCITSASPEPNEPPASADSAWSFQEIAPQAPAASSDPFANAVCASRNGNSSKRNADSRILPTKHQTTLHRAIVTGNVEIVRLLLHNGATINMQNHVGMTPLHLAVYYRNIALVTLLLQYNADLEARDMQGRKAVDLAVEAENFPIVELLIAHGTKI</sequence>
<dbReference type="Gene3D" id="1.25.40.20">
    <property type="entry name" value="Ankyrin repeat-containing domain"/>
    <property type="match status" value="1"/>
</dbReference>
<dbReference type="EMBL" id="JRHA01000006">
    <property type="protein sequence ID" value="PQK15839.1"/>
    <property type="molecule type" value="Genomic_DNA"/>
</dbReference>
<feature type="repeat" description="ANK" evidence="3">
    <location>
        <begin position="199"/>
        <end position="231"/>
    </location>
</feature>
<accession>A0A2S7YIQ2</accession>
<evidence type="ECO:0000256" key="3">
    <source>
        <dbReference type="PROSITE-ProRule" id="PRU00023"/>
    </source>
</evidence>
<proteinExistence type="predicted"/>
<feature type="region of interest" description="Disordered" evidence="4">
    <location>
        <begin position="1"/>
        <end position="30"/>
    </location>
</feature>
<organism evidence="5 6">
    <name type="scientific">Beauveria bassiana</name>
    <name type="common">White muscardine disease fungus</name>
    <name type="synonym">Tritirachium shiotae</name>
    <dbReference type="NCBI Taxonomy" id="176275"/>
    <lineage>
        <taxon>Eukaryota</taxon>
        <taxon>Fungi</taxon>
        <taxon>Dikarya</taxon>
        <taxon>Ascomycota</taxon>
        <taxon>Pezizomycotina</taxon>
        <taxon>Sordariomycetes</taxon>
        <taxon>Hypocreomycetidae</taxon>
        <taxon>Hypocreales</taxon>
        <taxon>Cordycipitaceae</taxon>
        <taxon>Beauveria</taxon>
    </lineage>
</organism>
<dbReference type="SMART" id="SM00248">
    <property type="entry name" value="ANK"/>
    <property type="match status" value="3"/>
</dbReference>
<dbReference type="OrthoDB" id="4860873at2759"/>
<dbReference type="PROSITE" id="PS50088">
    <property type="entry name" value="ANK_REPEAT"/>
    <property type="match status" value="3"/>
</dbReference>
<reference evidence="5 6" key="1">
    <citation type="submission" date="2016-07" db="EMBL/GenBank/DDBJ databases">
        <title>Comparative genomics of the entomopathogenic fungus Beauveria bassiana.</title>
        <authorList>
            <person name="Valero Jimenez C.A."/>
            <person name="Zwaan B.J."/>
            <person name="Van Kan J.A."/>
            <person name="Takken W."/>
            <person name="Debets A.J."/>
            <person name="Schoustra S.E."/>
            <person name="Koenraadt C.J."/>
        </authorList>
    </citation>
    <scope>NUCLEOTIDE SEQUENCE [LARGE SCALE GENOMIC DNA]</scope>
    <source>
        <strain evidence="5 6">ARSEF 8028</strain>
    </source>
</reference>